<evidence type="ECO:0000256" key="5">
    <source>
        <dbReference type="ARBA" id="ARBA00023002"/>
    </source>
</evidence>
<evidence type="ECO:0000259" key="7">
    <source>
        <dbReference type="Pfam" id="PF26311"/>
    </source>
</evidence>
<dbReference type="EMBL" id="DVIU01000153">
    <property type="protein sequence ID" value="HIS36511.1"/>
    <property type="molecule type" value="Genomic_DNA"/>
</dbReference>
<dbReference type="InterPro" id="IPR049398">
    <property type="entry name" value="ETF-QO/FixC_UQ-bd"/>
</dbReference>
<dbReference type="AlphaFoldDB" id="A0A9D1EZD8"/>
<dbReference type="Gene3D" id="3.50.50.60">
    <property type="entry name" value="FAD/NAD(P)-binding domain"/>
    <property type="match status" value="1"/>
</dbReference>
<dbReference type="InterPro" id="IPR036188">
    <property type="entry name" value="FAD/NAD-bd_sf"/>
</dbReference>
<comment type="similarity">
    <text evidence="2">Belongs to the ETF-QO/FixC family.</text>
</comment>
<dbReference type="PROSITE" id="PS51257">
    <property type="entry name" value="PROKAR_LIPOPROTEIN"/>
    <property type="match status" value="1"/>
</dbReference>
<comment type="caution">
    <text evidence="8">The sequence shown here is derived from an EMBL/GenBank/DDBJ whole genome shotgun (WGS) entry which is preliminary data.</text>
</comment>
<evidence type="ECO:0000313" key="9">
    <source>
        <dbReference type="Proteomes" id="UP000823928"/>
    </source>
</evidence>
<dbReference type="Pfam" id="PF12831">
    <property type="entry name" value="FAD_oxidored"/>
    <property type="match status" value="1"/>
</dbReference>
<reference evidence="8" key="1">
    <citation type="submission" date="2020-10" db="EMBL/GenBank/DDBJ databases">
        <authorList>
            <person name="Gilroy R."/>
        </authorList>
    </citation>
    <scope>NUCLEOTIDE SEQUENCE</scope>
    <source>
        <strain evidence="8">6276</strain>
    </source>
</reference>
<feature type="domain" description="ETF-QO/FixC ubiquinone-binding" evidence="6">
    <location>
        <begin position="180"/>
        <end position="277"/>
    </location>
</feature>
<gene>
    <name evidence="8" type="ORF">IAC10_07765</name>
</gene>
<sequence>MSENKTEVIVVGAGPAGIACAITIARSGHKVILIERGRFSGSKNVFGGAIYAQPTREIFPDFEKTAPLERKNVEHRYAILGEYDGTVVSYQNKHELPVSYTVMRGKFDRWMADEAKKEGVILVEETVVRELIVKDECVVGVKTELEDYYADIVVLADGVNSLLAKQIGLRGDIETKDVAVSVKEVYKLPKEKINDRFHLNDDEGCIYEIFGGSMLGMLGLGFMYTNKESVSIGLGVTLDEFEEHKTKPYELLDKLKQHPVIAPLIKDGELLEYSAHLIPEGGFKKIPTIAGAGVMIVGDAAMLVNNLHWEGTNLAMISGKLAGETAVVALSKGDFSENSLDRYRVELEKSFVMKDLKTYRNLMDVIHERKDSFLKYYLERINMFFEMFTSVNSVPKRTLFWNYIKSFVKSRSIKELFKDFFSVIKLLWSILIK</sequence>
<evidence type="ECO:0000256" key="4">
    <source>
        <dbReference type="ARBA" id="ARBA00022827"/>
    </source>
</evidence>
<dbReference type="GO" id="GO:0016491">
    <property type="term" value="F:oxidoreductase activity"/>
    <property type="evidence" value="ECO:0007669"/>
    <property type="project" value="UniProtKB-KW"/>
</dbReference>
<evidence type="ECO:0000256" key="1">
    <source>
        <dbReference type="ARBA" id="ARBA00001974"/>
    </source>
</evidence>
<accession>A0A9D1EZD8</accession>
<proteinExistence type="inferred from homology"/>
<reference evidence="8" key="2">
    <citation type="journal article" date="2021" name="PeerJ">
        <title>Extensive microbial diversity within the chicken gut microbiome revealed by metagenomics and culture.</title>
        <authorList>
            <person name="Gilroy R."/>
            <person name="Ravi A."/>
            <person name="Getino M."/>
            <person name="Pursley I."/>
            <person name="Horton D.L."/>
            <person name="Alikhan N.F."/>
            <person name="Baker D."/>
            <person name="Gharbi K."/>
            <person name="Hall N."/>
            <person name="Watson M."/>
            <person name="Adriaenssens E.M."/>
            <person name="Foster-Nyarko E."/>
            <person name="Jarju S."/>
            <person name="Secka A."/>
            <person name="Antonio M."/>
            <person name="Oren A."/>
            <person name="Chaudhuri R.R."/>
            <person name="La Ragione R."/>
            <person name="Hildebrand F."/>
            <person name="Pallen M.J."/>
        </authorList>
    </citation>
    <scope>NUCLEOTIDE SEQUENCE</scope>
    <source>
        <strain evidence="8">6276</strain>
    </source>
</reference>
<evidence type="ECO:0000256" key="3">
    <source>
        <dbReference type="ARBA" id="ARBA00022630"/>
    </source>
</evidence>
<keyword evidence="5" id="KW-0560">Oxidoreductase</keyword>
<dbReference type="PRINTS" id="PR00420">
    <property type="entry name" value="RNGMNOXGNASE"/>
</dbReference>
<keyword evidence="4" id="KW-0274">FAD</keyword>
<dbReference type="Pfam" id="PF21162">
    <property type="entry name" value="ETFQO_UQ-bd"/>
    <property type="match status" value="1"/>
</dbReference>
<dbReference type="PANTHER" id="PTHR43624:SF2">
    <property type="entry name" value="ELECTRON TRANSFER FLAVOPROTEIN-QUINONE OXIDOREDUCTASE YDIS-RELATED"/>
    <property type="match status" value="1"/>
</dbReference>
<evidence type="ECO:0000313" key="8">
    <source>
        <dbReference type="EMBL" id="HIS36511.1"/>
    </source>
</evidence>
<organism evidence="8 9">
    <name type="scientific">Candidatus Scatousia excrementigallinarum</name>
    <dbReference type="NCBI Taxonomy" id="2840935"/>
    <lineage>
        <taxon>Bacteria</taxon>
        <taxon>Candidatus Scatousia</taxon>
    </lineage>
</organism>
<evidence type="ECO:0000256" key="2">
    <source>
        <dbReference type="ARBA" id="ARBA00006796"/>
    </source>
</evidence>
<dbReference type="InterPro" id="IPR059103">
    <property type="entry name" value="FixC-like_C"/>
</dbReference>
<dbReference type="PANTHER" id="PTHR43624">
    <property type="entry name" value="ELECTRON TRANSFER FLAVOPROTEIN-QUINONE OXIDOREDUCTASE YDIS-RELATED"/>
    <property type="match status" value="1"/>
</dbReference>
<dbReference type="SUPFAM" id="SSF54373">
    <property type="entry name" value="FAD-linked reductases, C-terminal domain"/>
    <property type="match status" value="1"/>
</dbReference>
<name>A0A9D1EZD8_9BACT</name>
<dbReference type="InterPro" id="IPR039651">
    <property type="entry name" value="FixC-like"/>
</dbReference>
<keyword evidence="3" id="KW-0285">Flavoprotein</keyword>
<dbReference type="SUPFAM" id="SSF51905">
    <property type="entry name" value="FAD/NAD(P)-binding domain"/>
    <property type="match status" value="1"/>
</dbReference>
<dbReference type="Pfam" id="PF26311">
    <property type="entry name" value="ETF-QO_FixC_C"/>
    <property type="match status" value="1"/>
</dbReference>
<evidence type="ECO:0000259" key="6">
    <source>
        <dbReference type="Pfam" id="PF21162"/>
    </source>
</evidence>
<protein>
    <submittedName>
        <fullName evidence="8">FAD-dependent oxidoreductase</fullName>
    </submittedName>
</protein>
<feature type="domain" description="FixC-like C-terminal" evidence="7">
    <location>
        <begin position="366"/>
        <end position="426"/>
    </location>
</feature>
<dbReference type="Proteomes" id="UP000823928">
    <property type="component" value="Unassembled WGS sequence"/>
</dbReference>
<comment type="cofactor">
    <cofactor evidence="1">
        <name>FAD</name>
        <dbReference type="ChEBI" id="CHEBI:57692"/>
    </cofactor>
</comment>